<sequence length="424" mass="48191">MEQSSMLVSSVYHDNESDMIHTTSSSCDEATNGNQAVLDELSERKAILYIPILLFLLILMVIGTIGNIFVIYVYIKKFKRVTARYFILSLAIFDLLTCVIALPTEMYDLLHSYNFQNYVACKLLRYIVSVATYGSVFILIGIGLDRYLKVCKPLMMLEVYKLKAMCVISGIISILLGIPSAILFGISRAETSKKGVLGYDCSIEENYRKSSFAIAYYAMLGIVFVFMLLLLSGIYLRIWREVKRRQSIVTGPFASALHDSSVEVQQSRLFRSSRSKNECSSDHETGESEDRTVNRPRMNSIAEVIRRVKISRITVVLFVVTIAFMATFLPAIVIMICRSVIKDLEENQSDAVDVVSKFFSKFYLLNCAINPVIYSFLNKNFRRQFVDLLKHLFSCHDVGRLYARKRSLSSSKKTDRSTRVVNVS</sequence>
<dbReference type="PANTHER" id="PTHR24243:SF208">
    <property type="entry name" value="PYROKININ-1 RECEPTOR"/>
    <property type="match status" value="1"/>
</dbReference>
<dbReference type="Proteomes" id="UP001634394">
    <property type="component" value="Unassembled WGS sequence"/>
</dbReference>
<comment type="caution">
    <text evidence="12">The sequence shown here is derived from an EMBL/GenBank/DDBJ whole genome shotgun (WGS) entry which is preliminary data.</text>
</comment>
<keyword evidence="2 8" id="KW-0812">Transmembrane</keyword>
<dbReference type="PANTHER" id="PTHR24243">
    <property type="entry name" value="G-PROTEIN COUPLED RECEPTOR"/>
    <property type="match status" value="1"/>
</dbReference>
<feature type="transmembrane region" description="Helical" evidence="10">
    <location>
        <begin position="361"/>
        <end position="377"/>
    </location>
</feature>
<keyword evidence="13" id="KW-1185">Reference proteome</keyword>
<dbReference type="SUPFAM" id="SSF81321">
    <property type="entry name" value="Family A G protein-coupled receptor-like"/>
    <property type="match status" value="1"/>
</dbReference>
<protein>
    <recommendedName>
        <fullName evidence="11">G-protein coupled receptors family 1 profile domain-containing protein</fullName>
    </recommendedName>
</protein>
<evidence type="ECO:0000256" key="10">
    <source>
        <dbReference type="SAM" id="Phobius"/>
    </source>
</evidence>
<feature type="transmembrane region" description="Helical" evidence="10">
    <location>
        <begin position="123"/>
        <end position="144"/>
    </location>
</feature>
<keyword evidence="4 8" id="KW-0297">G-protein coupled receptor</keyword>
<feature type="transmembrane region" description="Helical" evidence="10">
    <location>
        <begin position="164"/>
        <end position="186"/>
    </location>
</feature>
<evidence type="ECO:0000256" key="4">
    <source>
        <dbReference type="ARBA" id="ARBA00023040"/>
    </source>
</evidence>
<evidence type="ECO:0000256" key="9">
    <source>
        <dbReference type="SAM" id="MobiDB-lite"/>
    </source>
</evidence>
<organism evidence="12 13">
    <name type="scientific">Sinanodonta woodiana</name>
    <name type="common">Chinese pond mussel</name>
    <name type="synonym">Anodonta woodiana</name>
    <dbReference type="NCBI Taxonomy" id="1069815"/>
    <lineage>
        <taxon>Eukaryota</taxon>
        <taxon>Metazoa</taxon>
        <taxon>Spiralia</taxon>
        <taxon>Lophotrochozoa</taxon>
        <taxon>Mollusca</taxon>
        <taxon>Bivalvia</taxon>
        <taxon>Autobranchia</taxon>
        <taxon>Heteroconchia</taxon>
        <taxon>Palaeoheterodonta</taxon>
        <taxon>Unionida</taxon>
        <taxon>Unionoidea</taxon>
        <taxon>Unionidae</taxon>
        <taxon>Unioninae</taxon>
        <taxon>Sinanodonta</taxon>
    </lineage>
</organism>
<dbReference type="GO" id="GO:0016020">
    <property type="term" value="C:membrane"/>
    <property type="evidence" value="ECO:0007669"/>
    <property type="project" value="UniProtKB-SubCell"/>
</dbReference>
<feature type="transmembrane region" description="Helical" evidence="10">
    <location>
        <begin position="85"/>
        <end position="103"/>
    </location>
</feature>
<comment type="similarity">
    <text evidence="8">Belongs to the G-protein coupled receptor 1 family.</text>
</comment>
<keyword evidence="3 10" id="KW-1133">Transmembrane helix</keyword>
<evidence type="ECO:0000256" key="5">
    <source>
        <dbReference type="ARBA" id="ARBA00023136"/>
    </source>
</evidence>
<reference evidence="12 13" key="1">
    <citation type="submission" date="2024-11" db="EMBL/GenBank/DDBJ databases">
        <title>Chromosome-level genome assembly of the freshwater bivalve Anodonta woodiana.</title>
        <authorList>
            <person name="Chen X."/>
        </authorList>
    </citation>
    <scope>NUCLEOTIDE SEQUENCE [LARGE SCALE GENOMIC DNA]</scope>
    <source>
        <strain evidence="12">MN2024</strain>
        <tissue evidence="12">Gills</tissue>
    </source>
</reference>
<dbReference type="PROSITE" id="PS00237">
    <property type="entry name" value="G_PROTEIN_RECEP_F1_1"/>
    <property type="match status" value="1"/>
</dbReference>
<name>A0ABD3UW02_SINWO</name>
<feature type="transmembrane region" description="Helical" evidence="10">
    <location>
        <begin position="315"/>
        <end position="341"/>
    </location>
</feature>
<dbReference type="PROSITE" id="PS50262">
    <property type="entry name" value="G_PROTEIN_RECEP_F1_2"/>
    <property type="match status" value="1"/>
</dbReference>
<evidence type="ECO:0000256" key="7">
    <source>
        <dbReference type="ARBA" id="ARBA00023224"/>
    </source>
</evidence>
<feature type="region of interest" description="Disordered" evidence="9">
    <location>
        <begin position="273"/>
        <end position="292"/>
    </location>
</feature>
<dbReference type="AlphaFoldDB" id="A0ABD3UW02"/>
<accession>A0ABD3UW02</accession>
<evidence type="ECO:0000256" key="8">
    <source>
        <dbReference type="RuleBase" id="RU000688"/>
    </source>
</evidence>
<proteinExistence type="inferred from homology"/>
<evidence type="ECO:0000313" key="12">
    <source>
        <dbReference type="EMBL" id="KAL3853626.1"/>
    </source>
</evidence>
<feature type="domain" description="G-protein coupled receptors family 1 profile" evidence="11">
    <location>
        <begin position="66"/>
        <end position="374"/>
    </location>
</feature>
<feature type="transmembrane region" description="Helical" evidence="10">
    <location>
        <begin position="46"/>
        <end position="73"/>
    </location>
</feature>
<dbReference type="PRINTS" id="PR00237">
    <property type="entry name" value="GPCRRHODOPSN"/>
</dbReference>
<keyword evidence="6 8" id="KW-0675">Receptor</keyword>
<keyword evidence="5 10" id="KW-0472">Membrane</keyword>
<dbReference type="GO" id="GO:0004930">
    <property type="term" value="F:G protein-coupled receptor activity"/>
    <property type="evidence" value="ECO:0007669"/>
    <property type="project" value="UniProtKB-KW"/>
</dbReference>
<evidence type="ECO:0000256" key="2">
    <source>
        <dbReference type="ARBA" id="ARBA00022692"/>
    </source>
</evidence>
<gene>
    <name evidence="12" type="ORF">ACJMK2_017157</name>
</gene>
<dbReference type="InterPro" id="IPR000276">
    <property type="entry name" value="GPCR_Rhodpsn"/>
</dbReference>
<evidence type="ECO:0000313" key="13">
    <source>
        <dbReference type="Proteomes" id="UP001634394"/>
    </source>
</evidence>
<evidence type="ECO:0000256" key="3">
    <source>
        <dbReference type="ARBA" id="ARBA00022989"/>
    </source>
</evidence>
<keyword evidence="7 8" id="KW-0807">Transducer</keyword>
<comment type="subcellular location">
    <subcellularLocation>
        <location evidence="1">Membrane</location>
        <topology evidence="1">Multi-pass membrane protein</topology>
    </subcellularLocation>
</comment>
<dbReference type="Gene3D" id="1.20.1070.10">
    <property type="entry name" value="Rhodopsin 7-helix transmembrane proteins"/>
    <property type="match status" value="1"/>
</dbReference>
<dbReference type="Pfam" id="PF00001">
    <property type="entry name" value="7tm_1"/>
    <property type="match status" value="1"/>
</dbReference>
<evidence type="ECO:0000256" key="1">
    <source>
        <dbReference type="ARBA" id="ARBA00004141"/>
    </source>
</evidence>
<dbReference type="CDD" id="cd00637">
    <property type="entry name" value="7tm_classA_rhodopsin-like"/>
    <property type="match status" value="1"/>
</dbReference>
<dbReference type="EMBL" id="JBJQND010000015">
    <property type="protein sequence ID" value="KAL3853626.1"/>
    <property type="molecule type" value="Genomic_DNA"/>
</dbReference>
<evidence type="ECO:0000259" key="11">
    <source>
        <dbReference type="PROSITE" id="PS50262"/>
    </source>
</evidence>
<feature type="transmembrane region" description="Helical" evidence="10">
    <location>
        <begin position="214"/>
        <end position="236"/>
    </location>
</feature>
<feature type="compositionally biased region" description="Basic and acidic residues" evidence="9">
    <location>
        <begin position="275"/>
        <end position="292"/>
    </location>
</feature>
<evidence type="ECO:0000256" key="6">
    <source>
        <dbReference type="ARBA" id="ARBA00023170"/>
    </source>
</evidence>
<dbReference type="InterPro" id="IPR017452">
    <property type="entry name" value="GPCR_Rhodpsn_7TM"/>
</dbReference>